<feature type="transmembrane region" description="Helical" evidence="1">
    <location>
        <begin position="6"/>
        <end position="30"/>
    </location>
</feature>
<dbReference type="Pfam" id="PF07963">
    <property type="entry name" value="N_methyl"/>
    <property type="match status" value="1"/>
</dbReference>
<organism evidence="2 3">
    <name type="scientific">Massilia agilis</name>
    <dbReference type="NCBI Taxonomy" id="1811226"/>
    <lineage>
        <taxon>Bacteria</taxon>
        <taxon>Pseudomonadati</taxon>
        <taxon>Pseudomonadota</taxon>
        <taxon>Betaproteobacteria</taxon>
        <taxon>Burkholderiales</taxon>
        <taxon>Oxalobacteraceae</taxon>
        <taxon>Telluria group</taxon>
        <taxon>Massilia</taxon>
    </lineage>
</organism>
<keyword evidence="1" id="KW-0812">Transmembrane</keyword>
<evidence type="ECO:0000313" key="3">
    <source>
        <dbReference type="Proteomes" id="UP001206126"/>
    </source>
</evidence>
<proteinExistence type="predicted"/>
<dbReference type="NCBIfam" id="TIGR02523">
    <property type="entry name" value="type_IV_pilV"/>
    <property type="match status" value="1"/>
</dbReference>
<dbReference type="RefSeq" id="WP_258822136.1">
    <property type="nucleotide sequence ID" value="NZ_JANUHB010000002.1"/>
</dbReference>
<keyword evidence="1" id="KW-0472">Membrane</keyword>
<dbReference type="Proteomes" id="UP001206126">
    <property type="component" value="Unassembled WGS sequence"/>
</dbReference>
<protein>
    <submittedName>
        <fullName evidence="2">Type IV pilus modification protein PilV</fullName>
    </submittedName>
</protein>
<comment type="caution">
    <text evidence="2">The sequence shown here is derived from an EMBL/GenBank/DDBJ whole genome shotgun (WGS) entry which is preliminary data.</text>
</comment>
<dbReference type="NCBIfam" id="TIGR02532">
    <property type="entry name" value="IV_pilin_GFxxxE"/>
    <property type="match status" value="1"/>
</dbReference>
<name>A0ABT2DAN0_9BURK</name>
<accession>A0ABT2DAN0</accession>
<sequence length="179" mass="18252">MRAWSAGGFTLVEVLVALFMLSVGIIGAAATQSKARAAAHQQALNAAAVQLASSLAERMRANPVAMAAPDGANPYLQLDYDSAAGPPPAPVSCYGDDACAPAALAAFDVYEASRLLHDGFPQGRVRVCRDAAPWDAAADRLSWDCAAGPGAPIVIKIGWRGTEGDGQSPAFALTAGGSL</sequence>
<dbReference type="EMBL" id="JANUHB010000002">
    <property type="protein sequence ID" value="MCS0808366.1"/>
    <property type="molecule type" value="Genomic_DNA"/>
</dbReference>
<keyword evidence="1" id="KW-1133">Transmembrane helix</keyword>
<evidence type="ECO:0000256" key="1">
    <source>
        <dbReference type="SAM" id="Phobius"/>
    </source>
</evidence>
<dbReference type="InterPro" id="IPR013362">
    <property type="entry name" value="Pilus_4_PilV"/>
</dbReference>
<reference evidence="2 3" key="1">
    <citation type="submission" date="2022-08" db="EMBL/GenBank/DDBJ databases">
        <title>Reclassification of Massilia species as members of the genera Telluria, Duganella, Pseudoduganella, Mokoshia gen. nov. and Zemynaea gen. nov. using orthogonal and non-orthogonal genome-based approaches.</title>
        <authorList>
            <person name="Bowman J.P."/>
        </authorList>
    </citation>
    <scope>NUCLEOTIDE SEQUENCE [LARGE SCALE GENOMIC DNA]</scope>
    <source>
        <strain evidence="2 3">JCM 31605</strain>
    </source>
</reference>
<dbReference type="InterPro" id="IPR012902">
    <property type="entry name" value="N_methyl_site"/>
</dbReference>
<gene>
    <name evidence="2" type="primary">pilV</name>
    <name evidence="2" type="ORF">NX774_10595</name>
</gene>
<evidence type="ECO:0000313" key="2">
    <source>
        <dbReference type="EMBL" id="MCS0808366.1"/>
    </source>
</evidence>
<keyword evidence="3" id="KW-1185">Reference proteome</keyword>